<evidence type="ECO:0000256" key="5">
    <source>
        <dbReference type="PIRNR" id="PIRNR019574"/>
    </source>
</evidence>
<evidence type="ECO:0000313" key="7">
    <source>
        <dbReference type="EMBL" id="QKV19273.1"/>
    </source>
</evidence>
<dbReference type="InterPro" id="IPR006059">
    <property type="entry name" value="SBP"/>
</dbReference>
<dbReference type="Proteomes" id="UP000509367">
    <property type="component" value="Chromosome"/>
</dbReference>
<evidence type="ECO:0000256" key="4">
    <source>
        <dbReference type="ARBA" id="ARBA00022764"/>
    </source>
</evidence>
<dbReference type="AlphaFoldDB" id="A0A6N1VFC6"/>
<dbReference type="GO" id="GO:0015846">
    <property type="term" value="P:polyamine transport"/>
    <property type="evidence" value="ECO:0007669"/>
    <property type="project" value="InterPro"/>
</dbReference>
<comment type="function">
    <text evidence="5">Required for the activity of the bacterial periplasmic transport system of putrescine.</text>
</comment>
<dbReference type="EMBL" id="CP054836">
    <property type="protein sequence ID" value="QKV19273.1"/>
    <property type="molecule type" value="Genomic_DNA"/>
</dbReference>
<dbReference type="CDD" id="cd13659">
    <property type="entry name" value="PBP2_PotF"/>
    <property type="match status" value="1"/>
</dbReference>
<keyword evidence="4 5" id="KW-0574">Periplasm</keyword>
<keyword evidence="8" id="KW-1185">Reference proteome</keyword>
<dbReference type="Gene3D" id="3.40.190.10">
    <property type="entry name" value="Periplasmic binding protein-like II"/>
    <property type="match status" value="2"/>
</dbReference>
<evidence type="ECO:0000256" key="2">
    <source>
        <dbReference type="ARBA" id="ARBA00022448"/>
    </source>
</evidence>
<accession>A0A6N1VFC6</accession>
<dbReference type="GO" id="GO:0042597">
    <property type="term" value="C:periplasmic space"/>
    <property type="evidence" value="ECO:0007669"/>
    <property type="project" value="UniProtKB-SubCell"/>
</dbReference>
<dbReference type="PANTHER" id="PTHR30222">
    <property type="entry name" value="SPERMIDINE/PUTRESCINE-BINDING PERIPLASMIC PROTEIN"/>
    <property type="match status" value="1"/>
</dbReference>
<dbReference type="GO" id="GO:0019808">
    <property type="term" value="F:polyamine binding"/>
    <property type="evidence" value="ECO:0007669"/>
    <property type="project" value="InterPro"/>
</dbReference>
<dbReference type="KEGG" id="orm:HTY61_12810"/>
<feature type="signal peptide" evidence="6">
    <location>
        <begin position="1"/>
        <end position="23"/>
    </location>
</feature>
<dbReference type="InterPro" id="IPR001188">
    <property type="entry name" value="Sperm_putr-bd"/>
</dbReference>
<dbReference type="PIRSF" id="PIRSF019574">
    <property type="entry name" value="Periplasmic_polyamine_BP"/>
    <property type="match status" value="1"/>
</dbReference>
<name>A0A6N1VFC6_9HYPH</name>
<sequence length="365" mass="40523">MFRSKVLWATSAALAAMAVSAVAQDRVVNIYNWSDYIDESILEEFTAETGIEVVYDVFDSNEVLETKLLAGSTGYDIVVPTGTFLANQIKAGVFRKLDKSKLPNLENMDPAIMERLEKYDPGNEYAINYMWGTTGIGINVDMVTERLGEDADLNTWDLVFDPEIAAKLEDCGIFQLDAPTEIIPAALNYLGLDPDLKDQASIDKAKELLLSVRPFVRKYHSSEYINALANGDICLAIGWSGDVLQARDRAAEADAGVTVEYIIPREGALMWFDNMAIPSDAQHVEEAHAFLDYIMRPEVIAKASNYVYYANGNAASKEFLIEDVIGDPAIYPDDDTMARLYTVSPENAREKRLLNRAWTAVKSGQ</sequence>
<evidence type="ECO:0000256" key="3">
    <source>
        <dbReference type="ARBA" id="ARBA00022729"/>
    </source>
</evidence>
<dbReference type="PRINTS" id="PR00909">
    <property type="entry name" value="SPERMDNBNDNG"/>
</dbReference>
<gene>
    <name evidence="7" type="ORF">HTY61_12810</name>
</gene>
<evidence type="ECO:0000313" key="8">
    <source>
        <dbReference type="Proteomes" id="UP000509367"/>
    </source>
</evidence>
<comment type="subcellular location">
    <subcellularLocation>
        <location evidence="1 5">Periplasm</location>
    </subcellularLocation>
</comment>
<feature type="chain" id="PRO_5026810863" description="Putrescine-binding periplasmic protein" evidence="6">
    <location>
        <begin position="24"/>
        <end position="365"/>
    </location>
</feature>
<organism evidence="7 8">
    <name type="scientific">Oricola thermophila</name>
    <dbReference type="NCBI Taxonomy" id="2742145"/>
    <lineage>
        <taxon>Bacteria</taxon>
        <taxon>Pseudomonadati</taxon>
        <taxon>Pseudomonadota</taxon>
        <taxon>Alphaproteobacteria</taxon>
        <taxon>Hyphomicrobiales</taxon>
        <taxon>Ahrensiaceae</taxon>
        <taxon>Oricola</taxon>
    </lineage>
</organism>
<proteinExistence type="inferred from homology"/>
<reference evidence="7 8" key="1">
    <citation type="submission" date="2020-06" db="EMBL/GenBank/DDBJ databases">
        <title>Oricola thermophila sp. nov. isolated from a tidal sediments.</title>
        <authorList>
            <person name="Kwon K.K."/>
            <person name="Yang S.-H."/>
            <person name="Park M.-J."/>
        </authorList>
    </citation>
    <scope>NUCLEOTIDE SEQUENCE [LARGE SCALE GENOMIC DNA]</scope>
    <source>
        <strain evidence="7 8">MEBiC13590</strain>
    </source>
</reference>
<evidence type="ECO:0000256" key="1">
    <source>
        <dbReference type="ARBA" id="ARBA00004418"/>
    </source>
</evidence>
<dbReference type="Pfam" id="PF13416">
    <property type="entry name" value="SBP_bac_8"/>
    <property type="match status" value="1"/>
</dbReference>
<protein>
    <recommendedName>
        <fullName evidence="5">Putrescine-binding periplasmic protein</fullName>
    </recommendedName>
</protein>
<dbReference type="RefSeq" id="WP_175277165.1">
    <property type="nucleotide sequence ID" value="NZ_CP054836.1"/>
</dbReference>
<keyword evidence="2 5" id="KW-0813">Transport</keyword>
<comment type="similarity">
    <text evidence="5">Belongs to the bacterial solute-binding protein PotD/PotF family.</text>
</comment>
<evidence type="ECO:0000256" key="6">
    <source>
        <dbReference type="SAM" id="SignalP"/>
    </source>
</evidence>
<dbReference type="PANTHER" id="PTHR30222:SF12">
    <property type="entry name" value="NORSPERMIDINE SENSOR"/>
    <property type="match status" value="1"/>
</dbReference>
<dbReference type="SUPFAM" id="SSF53850">
    <property type="entry name" value="Periplasmic binding protein-like II"/>
    <property type="match status" value="1"/>
</dbReference>
<keyword evidence="3 6" id="KW-0732">Signal</keyword>